<comment type="subcellular location">
    <subcellularLocation>
        <location evidence="1 7">Membrane</location>
        <topology evidence="1 7">Single-pass type I membrane protein</topology>
    </subcellularLocation>
</comment>
<name>A0A183ATF4_9TREM</name>
<feature type="coiled-coil region" evidence="8">
    <location>
        <begin position="127"/>
        <end position="154"/>
    </location>
</feature>
<evidence type="ECO:0000256" key="6">
    <source>
        <dbReference type="ARBA" id="ARBA00023136"/>
    </source>
</evidence>
<gene>
    <name evidence="11" type="ORF">ECPE_LOCUS10239</name>
</gene>
<evidence type="ECO:0000256" key="9">
    <source>
        <dbReference type="SAM" id="SignalP"/>
    </source>
</evidence>
<comment type="similarity">
    <text evidence="2 7">Belongs to the EMP24/GP25L family.</text>
</comment>
<keyword evidence="12" id="KW-1185">Reference proteome</keyword>
<dbReference type="EMBL" id="UZAN01048733">
    <property type="protein sequence ID" value="VDP86737.1"/>
    <property type="molecule type" value="Genomic_DNA"/>
</dbReference>
<reference evidence="11 12" key="2">
    <citation type="submission" date="2018-11" db="EMBL/GenBank/DDBJ databases">
        <authorList>
            <consortium name="Pathogen Informatics"/>
        </authorList>
    </citation>
    <scope>NUCLEOTIDE SEQUENCE [LARGE SCALE GENOMIC DNA]</scope>
    <source>
        <strain evidence="11 12">Egypt</strain>
    </source>
</reference>
<feature type="domain" description="GOLD" evidence="10">
    <location>
        <begin position="29"/>
        <end position="118"/>
    </location>
</feature>
<dbReference type="GO" id="GO:0016020">
    <property type="term" value="C:membrane"/>
    <property type="evidence" value="ECO:0007669"/>
    <property type="project" value="UniProtKB-SubCell"/>
</dbReference>
<evidence type="ECO:0000313" key="13">
    <source>
        <dbReference type="WBParaSite" id="ECPE_0001027101-mRNA-1"/>
    </source>
</evidence>
<feature type="signal peptide" evidence="9">
    <location>
        <begin position="1"/>
        <end position="19"/>
    </location>
</feature>
<evidence type="ECO:0000256" key="4">
    <source>
        <dbReference type="ARBA" id="ARBA00022729"/>
    </source>
</evidence>
<keyword evidence="4 9" id="KW-0732">Signal</keyword>
<dbReference type="SMART" id="SM01190">
    <property type="entry name" value="EMP24_GP25L"/>
    <property type="match status" value="1"/>
</dbReference>
<evidence type="ECO:0000256" key="7">
    <source>
        <dbReference type="RuleBase" id="RU003827"/>
    </source>
</evidence>
<dbReference type="AlphaFoldDB" id="A0A183ATF4"/>
<accession>A0A183ATF4</accession>
<evidence type="ECO:0000256" key="8">
    <source>
        <dbReference type="SAM" id="Coils"/>
    </source>
</evidence>
<evidence type="ECO:0000313" key="12">
    <source>
        <dbReference type="Proteomes" id="UP000272942"/>
    </source>
</evidence>
<dbReference type="PROSITE" id="PS50866">
    <property type="entry name" value="GOLD"/>
    <property type="match status" value="1"/>
</dbReference>
<dbReference type="InterPro" id="IPR015720">
    <property type="entry name" value="Emp24-like"/>
</dbReference>
<feature type="chain" id="PRO_5043138198" evidence="9">
    <location>
        <begin position="20"/>
        <end position="208"/>
    </location>
</feature>
<keyword evidence="6" id="KW-0472">Membrane</keyword>
<dbReference type="PANTHER" id="PTHR22811">
    <property type="entry name" value="TRANSMEMBRANE EMP24 DOMAIN-CONTAINING PROTEIN"/>
    <property type="match status" value="1"/>
</dbReference>
<dbReference type="Proteomes" id="UP000272942">
    <property type="component" value="Unassembled WGS sequence"/>
</dbReference>
<dbReference type="Pfam" id="PF01105">
    <property type="entry name" value="EMP24_GP25L"/>
    <property type="match status" value="1"/>
</dbReference>
<reference evidence="13" key="1">
    <citation type="submission" date="2016-06" db="UniProtKB">
        <authorList>
            <consortium name="WormBaseParasite"/>
        </authorList>
    </citation>
    <scope>IDENTIFICATION</scope>
</reference>
<keyword evidence="5" id="KW-1133">Transmembrane helix</keyword>
<dbReference type="OrthoDB" id="3427at2759"/>
<evidence type="ECO:0000256" key="5">
    <source>
        <dbReference type="ARBA" id="ARBA00022989"/>
    </source>
</evidence>
<proteinExistence type="inferred from homology"/>
<evidence type="ECO:0000313" key="11">
    <source>
        <dbReference type="EMBL" id="VDP86737.1"/>
    </source>
</evidence>
<keyword evidence="3 7" id="KW-0812">Transmembrane</keyword>
<evidence type="ECO:0000256" key="2">
    <source>
        <dbReference type="ARBA" id="ARBA00007104"/>
    </source>
</evidence>
<evidence type="ECO:0000256" key="3">
    <source>
        <dbReference type="ARBA" id="ARBA00022692"/>
    </source>
</evidence>
<evidence type="ECO:0000256" key="1">
    <source>
        <dbReference type="ARBA" id="ARBA00004479"/>
    </source>
</evidence>
<keyword evidence="8" id="KW-0175">Coiled coil</keyword>
<dbReference type="WBParaSite" id="ECPE_0001027101-mRNA-1">
    <property type="protein sequence ID" value="ECPE_0001027101-mRNA-1"/>
    <property type="gene ID" value="ECPE_0001027101"/>
</dbReference>
<protein>
    <submittedName>
        <fullName evidence="13">GOLD domain-containing protein</fullName>
    </submittedName>
</protein>
<organism evidence="13">
    <name type="scientific">Echinostoma caproni</name>
    <dbReference type="NCBI Taxonomy" id="27848"/>
    <lineage>
        <taxon>Eukaryota</taxon>
        <taxon>Metazoa</taxon>
        <taxon>Spiralia</taxon>
        <taxon>Lophotrochozoa</taxon>
        <taxon>Platyhelminthes</taxon>
        <taxon>Trematoda</taxon>
        <taxon>Digenea</taxon>
        <taxon>Plagiorchiida</taxon>
        <taxon>Echinostomata</taxon>
        <taxon>Echinostomatoidea</taxon>
        <taxon>Echinostomatidae</taxon>
        <taxon>Echinostoma</taxon>
    </lineage>
</organism>
<evidence type="ECO:0000259" key="10">
    <source>
        <dbReference type="PROSITE" id="PS50866"/>
    </source>
</evidence>
<dbReference type="InterPro" id="IPR009038">
    <property type="entry name" value="GOLD_dom"/>
</dbReference>
<sequence length="208" mass="24412">MFYTFVLVLLLNWLSHVESMYFYLSSQKPMCFIEEVPDVTMVKGKKIDGIFKRGHDSSAESIHIDVLDPDHNILFKLTRQTYTADGYFTFTSHQGGEYRICSERSVSAGFRVHLDFAVGEQAINYGEIATKDRLNEFELRIRQLQDQVQSIAKDQNYQRVREEYFRQLSESTSHRVTYWSLGQLLLLCAIGFWQMRHLRAFFQAKKLV</sequence>